<dbReference type="Proteomes" id="UP000515861">
    <property type="component" value="Chromosome"/>
</dbReference>
<reference evidence="1 2" key="1">
    <citation type="submission" date="2020-08" db="EMBL/GenBank/DDBJ databases">
        <title>Sphingomonas sp. sand1-3 16S ribosomal RNA gene Genome sequencing and assembly.</title>
        <authorList>
            <person name="Kang M."/>
        </authorList>
    </citation>
    <scope>NUCLEOTIDE SEQUENCE [LARGE SCALE GENOMIC DNA]</scope>
    <source>
        <strain evidence="2">sand1-3</strain>
    </source>
</reference>
<accession>A0A7G9L4L1</accession>
<dbReference type="RefSeq" id="WP_187480515.1">
    <property type="nucleotide sequence ID" value="NZ_CP060697.1"/>
</dbReference>
<protein>
    <submittedName>
        <fullName evidence="1">Uncharacterized protein</fullName>
    </submittedName>
</protein>
<dbReference type="KEGG" id="ssau:H8M03_04325"/>
<sequence>MRLLLAMPLLFTAACSVNNDATNDEVTVQYDQNEMEEVTADMGAAAENAGEAIGNVAEDAAGAVRNTDVDIDVDTNANDNDTTADANQQ</sequence>
<dbReference type="AlphaFoldDB" id="A0A7G9L4L1"/>
<dbReference type="PROSITE" id="PS51257">
    <property type="entry name" value="PROKAR_LIPOPROTEIN"/>
    <property type="match status" value="1"/>
</dbReference>
<gene>
    <name evidence="1" type="ORF">H8M03_04325</name>
</gene>
<proteinExistence type="predicted"/>
<dbReference type="EMBL" id="CP060697">
    <property type="protein sequence ID" value="QNM83560.1"/>
    <property type="molecule type" value="Genomic_DNA"/>
</dbReference>
<evidence type="ECO:0000313" key="2">
    <source>
        <dbReference type="Proteomes" id="UP000515861"/>
    </source>
</evidence>
<name>A0A7G9L4L1_9SPHN</name>
<organism evidence="1 2">
    <name type="scientific">Sphingomonas sabuli</name>
    <dbReference type="NCBI Taxonomy" id="2764186"/>
    <lineage>
        <taxon>Bacteria</taxon>
        <taxon>Pseudomonadati</taxon>
        <taxon>Pseudomonadota</taxon>
        <taxon>Alphaproteobacteria</taxon>
        <taxon>Sphingomonadales</taxon>
        <taxon>Sphingomonadaceae</taxon>
        <taxon>Sphingomonas</taxon>
    </lineage>
</organism>
<keyword evidence="2" id="KW-1185">Reference proteome</keyword>
<evidence type="ECO:0000313" key="1">
    <source>
        <dbReference type="EMBL" id="QNM83560.1"/>
    </source>
</evidence>